<evidence type="ECO:0000256" key="2">
    <source>
        <dbReference type="ARBA" id="ARBA00004651"/>
    </source>
</evidence>
<keyword evidence="10 19" id="KW-0812">Transmembrane</keyword>
<evidence type="ECO:0000256" key="4">
    <source>
        <dbReference type="ARBA" id="ARBA00010561"/>
    </source>
</evidence>
<dbReference type="NCBIfam" id="TIGR00317">
    <property type="entry name" value="cobS"/>
    <property type="match status" value="1"/>
</dbReference>
<dbReference type="EMBL" id="CAADRN010000212">
    <property type="protein sequence ID" value="VFU15210.1"/>
    <property type="molecule type" value="Genomic_DNA"/>
</dbReference>
<reference evidence="20" key="1">
    <citation type="submission" date="2019-03" db="EMBL/GenBank/DDBJ databases">
        <authorList>
            <person name="Hao L."/>
        </authorList>
    </citation>
    <scope>NUCLEOTIDE SEQUENCE</scope>
</reference>
<feature type="transmembrane region" description="Helical" evidence="19">
    <location>
        <begin position="132"/>
        <end position="154"/>
    </location>
</feature>
<comment type="pathway">
    <text evidence="3">Cofactor biosynthesis; adenosylcobalamin biosynthesis; adenosylcobalamin from cob(II)yrinate a,c-diamide: step 7/7.</text>
</comment>
<dbReference type="PANTHER" id="PTHR34148">
    <property type="entry name" value="ADENOSYLCOBINAMIDE-GDP RIBAZOLETRANSFERASE"/>
    <property type="match status" value="1"/>
</dbReference>
<evidence type="ECO:0000256" key="10">
    <source>
        <dbReference type="ARBA" id="ARBA00022692"/>
    </source>
</evidence>
<dbReference type="PANTHER" id="PTHR34148:SF1">
    <property type="entry name" value="ADENOSYLCOBINAMIDE-GDP RIBAZOLETRANSFERASE"/>
    <property type="match status" value="1"/>
</dbReference>
<keyword evidence="7" id="KW-1003">Cell membrane</keyword>
<evidence type="ECO:0000256" key="18">
    <source>
        <dbReference type="ARBA" id="ARBA00049504"/>
    </source>
</evidence>
<keyword evidence="12 19" id="KW-1133">Transmembrane helix</keyword>
<dbReference type="InterPro" id="IPR003805">
    <property type="entry name" value="CobS"/>
</dbReference>
<dbReference type="UniPathway" id="UPA00148">
    <property type="reaction ID" value="UER00238"/>
</dbReference>
<keyword evidence="9 20" id="KW-0808">Transferase</keyword>
<evidence type="ECO:0000256" key="8">
    <source>
        <dbReference type="ARBA" id="ARBA00022573"/>
    </source>
</evidence>
<dbReference type="HAMAP" id="MF_00719">
    <property type="entry name" value="CobS"/>
    <property type="match status" value="1"/>
</dbReference>
<comment type="catalytic activity">
    <reaction evidence="17">
        <text>alpha-ribazole + adenosylcob(III)inamide-GDP = adenosylcob(III)alamin + GMP + H(+)</text>
        <dbReference type="Rhea" id="RHEA:16049"/>
        <dbReference type="ChEBI" id="CHEBI:10329"/>
        <dbReference type="ChEBI" id="CHEBI:15378"/>
        <dbReference type="ChEBI" id="CHEBI:18408"/>
        <dbReference type="ChEBI" id="CHEBI:58115"/>
        <dbReference type="ChEBI" id="CHEBI:60487"/>
        <dbReference type="EC" id="2.7.8.26"/>
    </reaction>
</comment>
<evidence type="ECO:0000256" key="16">
    <source>
        <dbReference type="ARBA" id="ARBA00032853"/>
    </source>
</evidence>
<proteinExistence type="inferred from homology"/>
<dbReference type="Pfam" id="PF02654">
    <property type="entry name" value="CobS"/>
    <property type="match status" value="1"/>
</dbReference>
<feature type="transmembrane region" description="Helical" evidence="19">
    <location>
        <begin position="63"/>
        <end position="84"/>
    </location>
</feature>
<keyword evidence="8" id="KW-0169">Cobalamin biosynthesis</keyword>
<evidence type="ECO:0000256" key="12">
    <source>
        <dbReference type="ARBA" id="ARBA00022989"/>
    </source>
</evidence>
<dbReference type="EC" id="2.7.8.26" evidence="5"/>
<comment type="catalytic activity">
    <reaction evidence="18">
        <text>alpha-ribazole 5'-phosphate + adenosylcob(III)inamide-GDP = adenosylcob(III)alamin 5'-phosphate + GMP + H(+)</text>
        <dbReference type="Rhea" id="RHEA:23560"/>
        <dbReference type="ChEBI" id="CHEBI:15378"/>
        <dbReference type="ChEBI" id="CHEBI:57918"/>
        <dbReference type="ChEBI" id="CHEBI:58115"/>
        <dbReference type="ChEBI" id="CHEBI:60487"/>
        <dbReference type="ChEBI" id="CHEBI:60493"/>
        <dbReference type="EC" id="2.7.8.26"/>
    </reaction>
</comment>
<evidence type="ECO:0000256" key="6">
    <source>
        <dbReference type="ARBA" id="ARBA00015850"/>
    </source>
</evidence>
<evidence type="ECO:0000256" key="13">
    <source>
        <dbReference type="ARBA" id="ARBA00023136"/>
    </source>
</evidence>
<evidence type="ECO:0000256" key="3">
    <source>
        <dbReference type="ARBA" id="ARBA00004663"/>
    </source>
</evidence>
<evidence type="ECO:0000256" key="15">
    <source>
        <dbReference type="ARBA" id="ARBA00032605"/>
    </source>
</evidence>
<evidence type="ECO:0000256" key="17">
    <source>
        <dbReference type="ARBA" id="ARBA00048623"/>
    </source>
</evidence>
<comment type="subcellular location">
    <subcellularLocation>
        <location evidence="2">Cell membrane</location>
        <topology evidence="2">Multi-pass membrane protein</topology>
    </subcellularLocation>
</comment>
<evidence type="ECO:0000256" key="1">
    <source>
        <dbReference type="ARBA" id="ARBA00001946"/>
    </source>
</evidence>
<dbReference type="GO" id="GO:0008818">
    <property type="term" value="F:cobalamin 5'-phosphate synthase activity"/>
    <property type="evidence" value="ECO:0007669"/>
    <property type="project" value="InterPro"/>
</dbReference>
<comment type="function">
    <text evidence="14">Joins adenosylcobinamide-GDP and alpha-ribazole to generate adenosylcobalamin (Ado-cobalamin). Also synthesizes adenosylcobalamin 5'-phosphate from adenosylcobinamide-GDP and alpha-ribazole 5'-phosphate.</text>
</comment>
<feature type="transmembrane region" description="Helical" evidence="19">
    <location>
        <begin position="105"/>
        <end position="126"/>
    </location>
</feature>
<dbReference type="GO" id="GO:0009236">
    <property type="term" value="P:cobalamin biosynthetic process"/>
    <property type="evidence" value="ECO:0007669"/>
    <property type="project" value="UniProtKB-UniPathway"/>
</dbReference>
<evidence type="ECO:0000256" key="19">
    <source>
        <dbReference type="SAM" id="Phobius"/>
    </source>
</evidence>
<keyword evidence="11" id="KW-0460">Magnesium</keyword>
<evidence type="ECO:0000256" key="14">
    <source>
        <dbReference type="ARBA" id="ARBA00025228"/>
    </source>
</evidence>
<evidence type="ECO:0000256" key="5">
    <source>
        <dbReference type="ARBA" id="ARBA00013200"/>
    </source>
</evidence>
<evidence type="ECO:0000256" key="7">
    <source>
        <dbReference type="ARBA" id="ARBA00022475"/>
    </source>
</evidence>
<dbReference type="GO" id="GO:0051073">
    <property type="term" value="F:adenosylcobinamide-GDP ribazoletransferase activity"/>
    <property type="evidence" value="ECO:0007669"/>
    <property type="project" value="UniProtKB-EC"/>
</dbReference>
<evidence type="ECO:0000313" key="20">
    <source>
        <dbReference type="EMBL" id="VFU15210.1"/>
    </source>
</evidence>
<evidence type="ECO:0000256" key="9">
    <source>
        <dbReference type="ARBA" id="ARBA00022679"/>
    </source>
</evidence>
<name>A0A485M1H0_9ZZZZ</name>
<feature type="transmembrane region" description="Helical" evidence="19">
    <location>
        <begin position="175"/>
        <end position="208"/>
    </location>
</feature>
<dbReference type="GO" id="GO:0005886">
    <property type="term" value="C:plasma membrane"/>
    <property type="evidence" value="ECO:0007669"/>
    <property type="project" value="UniProtKB-SubCell"/>
</dbReference>
<evidence type="ECO:0000256" key="11">
    <source>
        <dbReference type="ARBA" id="ARBA00022842"/>
    </source>
</evidence>
<organism evidence="20">
    <name type="scientific">anaerobic digester metagenome</name>
    <dbReference type="NCBI Taxonomy" id="1263854"/>
    <lineage>
        <taxon>unclassified sequences</taxon>
        <taxon>metagenomes</taxon>
        <taxon>ecological metagenomes</taxon>
    </lineage>
</organism>
<comment type="cofactor">
    <cofactor evidence="1">
        <name>Mg(2+)</name>
        <dbReference type="ChEBI" id="CHEBI:18420"/>
    </cofactor>
</comment>
<accession>A0A485M1H0</accession>
<gene>
    <name evidence="20" type="primary">cobS</name>
    <name evidence="20" type="ORF">SCFA_290008</name>
</gene>
<protein>
    <recommendedName>
        <fullName evidence="6">Adenosylcobinamide-GDP ribazoletransferase</fullName>
        <ecNumber evidence="5">2.7.8.26</ecNumber>
    </recommendedName>
    <alternativeName>
        <fullName evidence="16">Cobalamin synthase</fullName>
    </alternativeName>
    <alternativeName>
        <fullName evidence="15">Cobalamin-5'-phosphate synthase</fullName>
    </alternativeName>
</protein>
<comment type="similarity">
    <text evidence="4">Belongs to the CobS family.</text>
</comment>
<sequence length="249" mass="27012">MKSILFAFYQLTRLPLPCVIFEEKSCGRSTAFFPAVGLLLGLILAALAWAAQWCFPEQVRAALLVTGLIVLTGGIHLDGFMDSIDGLLSGRPRERKLEIMRDSRVGAFGVTGAVCLLLTKYTLILGLPGQSLTWVLITVPVLSRWSMVFAITAFPYARLEGLGKVYAVYAGRKELLIATLIAALVAGLTLNLLGAWLMFAGAAFTYLVCRRISRALGGLTGDIYGFINEMTEVVLLTAVYPYLQLNAGI</sequence>
<feature type="transmembrane region" description="Helical" evidence="19">
    <location>
        <begin position="31"/>
        <end position="51"/>
    </location>
</feature>
<keyword evidence="13 19" id="KW-0472">Membrane</keyword>
<dbReference type="AlphaFoldDB" id="A0A485M1H0"/>